<gene>
    <name evidence="1" type="ORF">CCR75_001312</name>
</gene>
<proteinExistence type="predicted"/>
<name>A0A976FEP2_BRELC</name>
<dbReference type="EMBL" id="SHOA02000013">
    <property type="protein sequence ID" value="TDH65375.1"/>
    <property type="molecule type" value="Genomic_DNA"/>
</dbReference>
<sequence>MLDCPATTQQLQHSALASAERPFEPYGTLCCLLEQVAQLIKTPFNAINRPNKAAIDIQRSK</sequence>
<comment type="caution">
    <text evidence="1">The sequence shown here is derived from an EMBL/GenBank/DDBJ whole genome shotgun (WGS) entry which is preliminary data.</text>
</comment>
<accession>A0A976FEP2</accession>
<dbReference type="AlphaFoldDB" id="A0A976FEP2"/>
<evidence type="ECO:0000313" key="1">
    <source>
        <dbReference type="EMBL" id="TDH65375.1"/>
    </source>
</evidence>
<dbReference type="RefSeq" id="XP_067814874.1">
    <property type="nucleotide sequence ID" value="XM_067959416.1"/>
</dbReference>
<dbReference type="GeneID" id="94345087"/>
<keyword evidence="2" id="KW-1185">Reference proteome</keyword>
<protein>
    <submittedName>
        <fullName evidence="1">Uncharacterized protein</fullName>
    </submittedName>
</protein>
<dbReference type="Proteomes" id="UP000294530">
    <property type="component" value="Unassembled WGS sequence"/>
</dbReference>
<dbReference type="KEGG" id="blac:94345087"/>
<reference evidence="1 2" key="1">
    <citation type="journal article" date="2021" name="Genome Biol.">
        <title>AFLAP: assembly-free linkage analysis pipeline using k-mers from genome sequencing data.</title>
        <authorList>
            <person name="Fletcher K."/>
            <person name="Zhang L."/>
            <person name="Gil J."/>
            <person name="Han R."/>
            <person name="Cavanaugh K."/>
            <person name="Michelmore R."/>
        </authorList>
    </citation>
    <scope>NUCLEOTIDE SEQUENCE [LARGE SCALE GENOMIC DNA]</scope>
    <source>
        <strain evidence="1 2">SF5</strain>
    </source>
</reference>
<organism evidence="1 2">
    <name type="scientific">Bremia lactucae</name>
    <name type="common">Lettuce downy mildew</name>
    <dbReference type="NCBI Taxonomy" id="4779"/>
    <lineage>
        <taxon>Eukaryota</taxon>
        <taxon>Sar</taxon>
        <taxon>Stramenopiles</taxon>
        <taxon>Oomycota</taxon>
        <taxon>Peronosporomycetes</taxon>
        <taxon>Peronosporales</taxon>
        <taxon>Peronosporaceae</taxon>
        <taxon>Bremia</taxon>
    </lineage>
</organism>
<evidence type="ECO:0000313" key="2">
    <source>
        <dbReference type="Proteomes" id="UP000294530"/>
    </source>
</evidence>